<dbReference type="SUPFAM" id="SSF50998">
    <property type="entry name" value="Quinoprotein alcohol dehydrogenase-like"/>
    <property type="match status" value="1"/>
</dbReference>
<evidence type="ECO:0000313" key="2">
    <source>
        <dbReference type="EMBL" id="GAA0718745.1"/>
    </source>
</evidence>
<evidence type="ECO:0000256" key="1">
    <source>
        <dbReference type="SAM" id="SignalP"/>
    </source>
</evidence>
<dbReference type="InterPro" id="IPR011047">
    <property type="entry name" value="Quinoprotein_ADH-like_sf"/>
</dbReference>
<gene>
    <name evidence="2" type="ORF">GCM10009430_17260</name>
</gene>
<organism evidence="2 3">
    <name type="scientific">Aquimarina litoralis</name>
    <dbReference type="NCBI Taxonomy" id="584605"/>
    <lineage>
        <taxon>Bacteria</taxon>
        <taxon>Pseudomonadati</taxon>
        <taxon>Bacteroidota</taxon>
        <taxon>Flavobacteriia</taxon>
        <taxon>Flavobacteriales</taxon>
        <taxon>Flavobacteriaceae</taxon>
        <taxon>Aquimarina</taxon>
    </lineage>
</organism>
<protein>
    <submittedName>
        <fullName evidence="2">Uncharacterized protein</fullName>
    </submittedName>
</protein>
<accession>A0ABN1IPI4</accession>
<sequence length="364" mass="40523">MQKTTTILLLLFITTNTLLSQNLQITRRDFTDPNNYVHSLIELNETNGTILDTYDYTATFSGFNAVESLTYNQVTKEVFGISGDLILKYNLESGTEDSFTLPSLASGDYQDVIIANNRLFVSRRDFTDPNNYIHSLVELNQTDGSVINAYDYTATFPGFNSVESLTYNSETSEIFGISDNLILKYNIETGNQGSFTLPSLTSGDYQDVVIANNRLYVSRRDFTDPNNYIHSLVELNQTDGSVISTYDYTATFPGFDAVESLTYSPETSEIIGFSETLVLKYSIDTGTENSFSMPTLSSGDYGAIVSTADDPLLSVEDIQLPEVNQKIVKAHNLLGQEVPLDSTDQIIIVLFENGIRKKVYNSKI</sequence>
<evidence type="ECO:0000313" key="3">
    <source>
        <dbReference type="Proteomes" id="UP001501758"/>
    </source>
</evidence>
<keyword evidence="3" id="KW-1185">Reference proteome</keyword>
<name>A0ABN1IPI4_9FLAO</name>
<comment type="caution">
    <text evidence="2">The sequence shown here is derived from an EMBL/GenBank/DDBJ whole genome shotgun (WGS) entry which is preliminary data.</text>
</comment>
<proteinExistence type="predicted"/>
<dbReference type="RefSeq" id="WP_343911924.1">
    <property type="nucleotide sequence ID" value="NZ_BAAAGE010000001.1"/>
</dbReference>
<dbReference type="Proteomes" id="UP001501758">
    <property type="component" value="Unassembled WGS sequence"/>
</dbReference>
<feature type="signal peptide" evidence="1">
    <location>
        <begin position="1"/>
        <end position="20"/>
    </location>
</feature>
<reference evidence="2 3" key="1">
    <citation type="journal article" date="2019" name="Int. J. Syst. Evol. Microbiol.">
        <title>The Global Catalogue of Microorganisms (GCM) 10K type strain sequencing project: providing services to taxonomists for standard genome sequencing and annotation.</title>
        <authorList>
            <consortium name="The Broad Institute Genomics Platform"/>
            <consortium name="The Broad Institute Genome Sequencing Center for Infectious Disease"/>
            <person name="Wu L."/>
            <person name="Ma J."/>
        </authorList>
    </citation>
    <scope>NUCLEOTIDE SEQUENCE [LARGE SCALE GENOMIC DNA]</scope>
    <source>
        <strain evidence="2 3">JCM 15974</strain>
    </source>
</reference>
<dbReference type="EMBL" id="BAAAGE010000001">
    <property type="protein sequence ID" value="GAA0718745.1"/>
    <property type="molecule type" value="Genomic_DNA"/>
</dbReference>
<keyword evidence="1" id="KW-0732">Signal</keyword>
<feature type="chain" id="PRO_5047125222" evidence="1">
    <location>
        <begin position="21"/>
        <end position="364"/>
    </location>
</feature>